<dbReference type="InterPro" id="IPR001680">
    <property type="entry name" value="WD40_rpt"/>
</dbReference>
<comment type="caution">
    <text evidence="8">The sequence shown here is derived from an EMBL/GenBank/DDBJ whole genome shotgun (WGS) entry which is preliminary data.</text>
</comment>
<feature type="compositionally biased region" description="Low complexity" evidence="6">
    <location>
        <begin position="75"/>
        <end position="89"/>
    </location>
</feature>
<feature type="repeat" description="WD" evidence="5">
    <location>
        <begin position="643"/>
        <end position="687"/>
    </location>
</feature>
<feature type="compositionally biased region" description="Polar residues" evidence="6">
    <location>
        <begin position="47"/>
        <end position="61"/>
    </location>
</feature>
<keyword evidence="3" id="KW-0677">Repeat</keyword>
<dbReference type="PROSITE" id="PS00678">
    <property type="entry name" value="WD_REPEATS_1"/>
    <property type="match status" value="1"/>
</dbReference>
<feature type="compositionally biased region" description="Polar residues" evidence="6">
    <location>
        <begin position="264"/>
        <end position="274"/>
    </location>
</feature>
<dbReference type="GO" id="GO:0005680">
    <property type="term" value="C:anaphase-promoting complex"/>
    <property type="evidence" value="ECO:0007669"/>
    <property type="project" value="TreeGrafter"/>
</dbReference>
<dbReference type="Gene3D" id="2.130.10.10">
    <property type="entry name" value="YVTN repeat-like/Quinoprotein amine dehydrogenase"/>
    <property type="match status" value="1"/>
</dbReference>
<feature type="compositionally biased region" description="Pro residues" evidence="6">
    <location>
        <begin position="62"/>
        <end position="74"/>
    </location>
</feature>
<proteinExistence type="inferred from homology"/>
<reference evidence="8 9" key="1">
    <citation type="submission" date="2016-07" db="EMBL/GenBank/DDBJ databases">
        <title>Pervasive Adenine N6-methylation of Active Genes in Fungi.</title>
        <authorList>
            <consortium name="DOE Joint Genome Institute"/>
            <person name="Mondo S.J."/>
            <person name="Dannebaum R.O."/>
            <person name="Kuo R.C."/>
            <person name="Labutti K."/>
            <person name="Haridas S."/>
            <person name="Kuo A."/>
            <person name="Salamov A."/>
            <person name="Ahrendt S.R."/>
            <person name="Lipzen A."/>
            <person name="Sullivan W."/>
            <person name="Andreopoulos W.B."/>
            <person name="Clum A."/>
            <person name="Lindquist E."/>
            <person name="Daum C."/>
            <person name="Ramamoorthy G.K."/>
            <person name="Gryganskyi A."/>
            <person name="Culley D."/>
            <person name="Magnuson J.K."/>
            <person name="James T.Y."/>
            <person name="O'Malley M.A."/>
            <person name="Stajich J.E."/>
            <person name="Spatafora J.W."/>
            <person name="Visel A."/>
            <person name="Grigoriev I.V."/>
        </authorList>
    </citation>
    <scope>NUCLEOTIDE SEQUENCE [LARGE SCALE GENOMIC DNA]</scope>
    <source>
        <strain evidence="8 9">PL171</strain>
    </source>
</reference>
<evidence type="ECO:0000256" key="1">
    <source>
        <dbReference type="ARBA" id="ARBA00006445"/>
    </source>
</evidence>
<feature type="domain" description="CDC20/Fizzy WD40" evidence="7">
    <location>
        <begin position="450"/>
        <end position="766"/>
    </location>
</feature>
<evidence type="ECO:0000256" key="4">
    <source>
        <dbReference type="ARBA" id="ARBA00023306"/>
    </source>
</evidence>
<dbReference type="InterPro" id="IPR036322">
    <property type="entry name" value="WD40_repeat_dom_sf"/>
</dbReference>
<comment type="similarity">
    <text evidence="1">Belongs to the WD repeat CDC20/Fizzy family.</text>
</comment>
<organism evidence="8 9">
    <name type="scientific">Catenaria anguillulae PL171</name>
    <dbReference type="NCBI Taxonomy" id="765915"/>
    <lineage>
        <taxon>Eukaryota</taxon>
        <taxon>Fungi</taxon>
        <taxon>Fungi incertae sedis</taxon>
        <taxon>Blastocladiomycota</taxon>
        <taxon>Blastocladiomycetes</taxon>
        <taxon>Blastocladiales</taxon>
        <taxon>Catenariaceae</taxon>
        <taxon>Catenaria</taxon>
    </lineage>
</organism>
<feature type="region of interest" description="Disordered" evidence="6">
    <location>
        <begin position="354"/>
        <end position="385"/>
    </location>
</feature>
<evidence type="ECO:0000256" key="2">
    <source>
        <dbReference type="ARBA" id="ARBA00022574"/>
    </source>
</evidence>
<evidence type="ECO:0000256" key="6">
    <source>
        <dbReference type="SAM" id="MobiDB-lite"/>
    </source>
</evidence>
<dbReference type="SMART" id="SM00320">
    <property type="entry name" value="WD40"/>
    <property type="match status" value="6"/>
</dbReference>
<feature type="compositionally biased region" description="Low complexity" evidence="6">
    <location>
        <begin position="289"/>
        <end position="319"/>
    </location>
</feature>
<keyword evidence="9" id="KW-1185">Reference proteome</keyword>
<gene>
    <name evidence="8" type="ORF">BCR44DRAFT_305113</name>
</gene>
<feature type="compositionally biased region" description="Low complexity" evidence="6">
    <location>
        <begin position="116"/>
        <end position="128"/>
    </location>
</feature>
<feature type="region of interest" description="Disordered" evidence="6">
    <location>
        <begin position="264"/>
        <end position="340"/>
    </location>
</feature>
<dbReference type="InterPro" id="IPR015943">
    <property type="entry name" value="WD40/YVTN_repeat-like_dom_sf"/>
</dbReference>
<keyword evidence="4" id="KW-0131">Cell cycle</keyword>
<dbReference type="GO" id="GO:0010997">
    <property type="term" value="F:anaphase-promoting complex binding"/>
    <property type="evidence" value="ECO:0007669"/>
    <property type="project" value="InterPro"/>
</dbReference>
<keyword evidence="2 5" id="KW-0853">WD repeat</keyword>
<dbReference type="PANTHER" id="PTHR19918:SF1">
    <property type="entry name" value="FIZZY-RELATED PROTEIN HOMOLOG"/>
    <property type="match status" value="1"/>
</dbReference>
<dbReference type="SUPFAM" id="SSF50978">
    <property type="entry name" value="WD40 repeat-like"/>
    <property type="match status" value="1"/>
</dbReference>
<feature type="repeat" description="WD" evidence="5">
    <location>
        <begin position="735"/>
        <end position="768"/>
    </location>
</feature>
<sequence>MAMSTQSPILRTQSSQSSLSSCYSNVSSSSAKSPSSGPAADPPSASTMATPLTISRPTTPIMTPPPSSCSPPSPRRQQLSQRCSSPLLSTRATDDNNVPHPAPFHIQRPATPPTDSSSRSGASGASSSIYPIGRPLESSSSHYLDSHRDPILSAVTSANSPSSYLITVPRTPVRHMTTPQSDRFITSRPKNNMSAARMRAEMMLPPPLSPSNTSAPPEYYRDPIHDPNGHWSRMMFTQMFGSAPTECATPTSSSASRRLPFTLSTSDRATSSASGHDYPPPTVSTAFGTRSSSPTRSESSSTLASSPLSRRSSTLATATRRARPAHSRTSSRGDDPLLRSPIAKRVHLDLAALVDDNKDPRAPHLLGGAGTGAKPRTPSTPSRRPRLMSLTSSNPNLHYLGGATPVEVAGRPHAGVLEPETLAAIRAQTAAVAAVRRRAEAIPDTCYKILDAPGIVDDFYLNVLDWSYRNVIAVGLGSAVYMWDAATSAVTLLTDLAPLDSVASVKWNGNGKYLAVGTSKGLVQLWDVEKKVMVREFGQGHHDQRVGVLCWSRDRLLSGSKDHRIFEWDHRAPGTPALSLNDHRGEVTAIQWAVDNQYLASGGNDNRLLVWDPRRVGLLRNSSTAASNTSPGSRASNGPLYTMTDHTAAVRAVAWSPHNPGVLASGGGTNDKTIRLWNLRSSQPTRAFQMANVGSQVCTLAWSRTTPGELVSTHGFNGNAIVVWDSRNLAPLATLSGHSSRVLYMSMSPDGTSIVTGSGDESLRLWKLFPPAPGAAVATGHRNASAAAGQEPVVKRYPAGSSMMASRVFAAQR</sequence>
<dbReference type="CDD" id="cd00200">
    <property type="entry name" value="WD40"/>
    <property type="match status" value="1"/>
</dbReference>
<evidence type="ECO:0000256" key="5">
    <source>
        <dbReference type="PROSITE-ProRule" id="PRU00221"/>
    </source>
</evidence>
<dbReference type="PANTHER" id="PTHR19918">
    <property type="entry name" value="CELL DIVISION CYCLE 20 CDC20 FIZZY -RELATED"/>
    <property type="match status" value="1"/>
</dbReference>
<evidence type="ECO:0000256" key="3">
    <source>
        <dbReference type="ARBA" id="ARBA00022737"/>
    </source>
</evidence>
<dbReference type="GO" id="GO:0031145">
    <property type="term" value="P:anaphase-promoting complex-dependent catabolic process"/>
    <property type="evidence" value="ECO:0007669"/>
    <property type="project" value="TreeGrafter"/>
</dbReference>
<dbReference type="STRING" id="765915.A0A1Y2I390"/>
<dbReference type="PROSITE" id="PS50082">
    <property type="entry name" value="WD_REPEATS_2"/>
    <property type="match status" value="4"/>
</dbReference>
<evidence type="ECO:0000313" key="8">
    <source>
        <dbReference type="EMBL" id="ORZ41330.1"/>
    </source>
</evidence>
<dbReference type="InterPro" id="IPR056150">
    <property type="entry name" value="WD40_CDC20-Fz"/>
</dbReference>
<evidence type="ECO:0000313" key="9">
    <source>
        <dbReference type="Proteomes" id="UP000193411"/>
    </source>
</evidence>
<dbReference type="EMBL" id="MCFL01000001">
    <property type="protein sequence ID" value="ORZ41330.1"/>
    <property type="molecule type" value="Genomic_DNA"/>
</dbReference>
<dbReference type="InterPro" id="IPR019775">
    <property type="entry name" value="WD40_repeat_CS"/>
</dbReference>
<dbReference type="Pfam" id="PF24807">
    <property type="entry name" value="WD40_CDC20-Fz"/>
    <property type="match status" value="1"/>
</dbReference>
<dbReference type="GO" id="GO:1990757">
    <property type="term" value="F:ubiquitin ligase activator activity"/>
    <property type="evidence" value="ECO:0007669"/>
    <property type="project" value="TreeGrafter"/>
</dbReference>
<name>A0A1Y2I390_9FUNG</name>
<feature type="compositionally biased region" description="Low complexity" evidence="6">
    <location>
        <begin position="14"/>
        <end position="46"/>
    </location>
</feature>
<feature type="repeat" description="WD" evidence="5">
    <location>
        <begin position="500"/>
        <end position="536"/>
    </location>
</feature>
<dbReference type="PROSITE" id="PS50294">
    <property type="entry name" value="WD_REPEATS_REGION"/>
    <property type="match status" value="2"/>
</dbReference>
<dbReference type="Proteomes" id="UP000193411">
    <property type="component" value="Unassembled WGS sequence"/>
</dbReference>
<dbReference type="AlphaFoldDB" id="A0A1Y2I390"/>
<evidence type="ECO:0000259" key="7">
    <source>
        <dbReference type="Pfam" id="PF24807"/>
    </source>
</evidence>
<dbReference type="InterPro" id="IPR033010">
    <property type="entry name" value="Cdc20/Fizzy"/>
</dbReference>
<feature type="compositionally biased region" description="Polar residues" evidence="6">
    <location>
        <begin position="1"/>
        <end position="13"/>
    </location>
</feature>
<accession>A0A1Y2I390</accession>
<dbReference type="OrthoDB" id="10263272at2759"/>
<dbReference type="GO" id="GO:1905786">
    <property type="term" value="P:positive regulation of anaphase-promoting complex-dependent catabolic process"/>
    <property type="evidence" value="ECO:0007669"/>
    <property type="project" value="TreeGrafter"/>
</dbReference>
<feature type="region of interest" description="Disordered" evidence="6">
    <location>
        <begin position="1"/>
        <end position="133"/>
    </location>
</feature>
<feature type="repeat" description="WD" evidence="5">
    <location>
        <begin position="580"/>
        <end position="612"/>
    </location>
</feature>
<protein>
    <submittedName>
        <fullName evidence="8">WD40-repeat-containing domain protein</fullName>
    </submittedName>
</protein>